<feature type="region of interest" description="Disordered" evidence="8">
    <location>
        <begin position="268"/>
        <end position="290"/>
    </location>
</feature>
<dbReference type="CDD" id="cd00082">
    <property type="entry name" value="HisKA"/>
    <property type="match status" value="1"/>
</dbReference>
<dbReference type="InterPro" id="IPR005467">
    <property type="entry name" value="His_kinase_dom"/>
</dbReference>
<dbReference type="InterPro" id="IPR011990">
    <property type="entry name" value="TPR-like_helical_dom_sf"/>
</dbReference>
<evidence type="ECO:0000256" key="1">
    <source>
        <dbReference type="ARBA" id="ARBA00000085"/>
    </source>
</evidence>
<dbReference type="InterPro" id="IPR004358">
    <property type="entry name" value="Sig_transdc_His_kin-like_C"/>
</dbReference>
<dbReference type="PROSITE" id="PS50110">
    <property type="entry name" value="RESPONSE_REGULATORY"/>
    <property type="match status" value="1"/>
</dbReference>
<evidence type="ECO:0000256" key="5">
    <source>
        <dbReference type="ARBA" id="ARBA00022777"/>
    </source>
</evidence>
<evidence type="ECO:0000256" key="9">
    <source>
        <dbReference type="SAM" id="Phobius"/>
    </source>
</evidence>
<dbReference type="SUPFAM" id="SSF55874">
    <property type="entry name" value="ATPase domain of HSP90 chaperone/DNA topoisomerase II/histidine kinase"/>
    <property type="match status" value="1"/>
</dbReference>
<evidence type="ECO:0000256" key="6">
    <source>
        <dbReference type="ARBA" id="ARBA00023012"/>
    </source>
</evidence>
<proteinExistence type="predicted"/>
<name>A0A940YP33_9BURK</name>
<dbReference type="PANTHER" id="PTHR43711">
    <property type="entry name" value="TWO-COMPONENT HISTIDINE KINASE"/>
    <property type="match status" value="1"/>
</dbReference>
<dbReference type="InterPro" id="IPR050736">
    <property type="entry name" value="Sensor_HK_Regulatory"/>
</dbReference>
<dbReference type="Gene3D" id="3.30.565.10">
    <property type="entry name" value="Histidine kinase-like ATPase, C-terminal domain"/>
    <property type="match status" value="1"/>
</dbReference>
<dbReference type="Pfam" id="PF00072">
    <property type="entry name" value="Response_reg"/>
    <property type="match status" value="1"/>
</dbReference>
<keyword evidence="5" id="KW-0418">Kinase</keyword>
<keyword evidence="6" id="KW-0902">Two-component regulatory system</keyword>
<dbReference type="PANTHER" id="PTHR43711:SF31">
    <property type="entry name" value="HISTIDINE KINASE"/>
    <property type="match status" value="1"/>
</dbReference>
<comment type="catalytic activity">
    <reaction evidence="1">
        <text>ATP + protein L-histidine = ADP + protein N-phospho-L-histidine.</text>
        <dbReference type="EC" id="2.7.13.3"/>
    </reaction>
</comment>
<feature type="domain" description="Response regulatory" evidence="11">
    <location>
        <begin position="601"/>
        <end position="718"/>
    </location>
</feature>
<evidence type="ECO:0000259" key="11">
    <source>
        <dbReference type="PROSITE" id="PS50110"/>
    </source>
</evidence>
<dbReference type="InterPro" id="IPR011006">
    <property type="entry name" value="CheY-like_superfamily"/>
</dbReference>
<keyword evidence="9" id="KW-0812">Transmembrane</keyword>
<dbReference type="InterPro" id="IPR003661">
    <property type="entry name" value="HisK_dim/P_dom"/>
</dbReference>
<evidence type="ECO:0000256" key="8">
    <source>
        <dbReference type="SAM" id="MobiDB-lite"/>
    </source>
</evidence>
<keyword evidence="13" id="KW-1185">Reference proteome</keyword>
<reference evidence="12" key="1">
    <citation type="submission" date="2021-04" db="EMBL/GenBank/DDBJ databases">
        <title>The genome sequence of Ideonella sp. 4Y11.</title>
        <authorList>
            <person name="Liu Y."/>
        </authorList>
    </citation>
    <scope>NUCLEOTIDE SEQUENCE</scope>
    <source>
        <strain evidence="12">4Y11</strain>
    </source>
</reference>
<keyword evidence="9" id="KW-1133">Transmembrane helix</keyword>
<dbReference type="RefSeq" id="WP_210803085.1">
    <property type="nucleotide sequence ID" value="NZ_JAGQDE010000014.1"/>
</dbReference>
<dbReference type="Pfam" id="PF00512">
    <property type="entry name" value="HisKA"/>
    <property type="match status" value="1"/>
</dbReference>
<keyword evidence="4" id="KW-0808">Transferase</keyword>
<dbReference type="Proteomes" id="UP000678374">
    <property type="component" value="Unassembled WGS sequence"/>
</dbReference>
<feature type="transmembrane region" description="Helical" evidence="9">
    <location>
        <begin position="315"/>
        <end position="336"/>
    </location>
</feature>
<dbReference type="InterPro" id="IPR036890">
    <property type="entry name" value="HATPase_C_sf"/>
</dbReference>
<evidence type="ECO:0000256" key="7">
    <source>
        <dbReference type="PROSITE-ProRule" id="PRU00169"/>
    </source>
</evidence>
<dbReference type="InterPro" id="IPR001789">
    <property type="entry name" value="Sig_transdc_resp-reg_receiver"/>
</dbReference>
<dbReference type="InterPro" id="IPR036097">
    <property type="entry name" value="HisK_dim/P_sf"/>
</dbReference>
<dbReference type="PRINTS" id="PR00344">
    <property type="entry name" value="BCTRLSENSOR"/>
</dbReference>
<dbReference type="SUPFAM" id="SSF52172">
    <property type="entry name" value="CheY-like"/>
    <property type="match status" value="1"/>
</dbReference>
<dbReference type="GO" id="GO:0000155">
    <property type="term" value="F:phosphorelay sensor kinase activity"/>
    <property type="evidence" value="ECO:0007669"/>
    <property type="project" value="InterPro"/>
</dbReference>
<evidence type="ECO:0000256" key="3">
    <source>
        <dbReference type="ARBA" id="ARBA00022553"/>
    </source>
</evidence>
<evidence type="ECO:0000256" key="2">
    <source>
        <dbReference type="ARBA" id="ARBA00012438"/>
    </source>
</evidence>
<dbReference type="SMART" id="SM00387">
    <property type="entry name" value="HATPase_c"/>
    <property type="match status" value="1"/>
</dbReference>
<evidence type="ECO:0000313" key="13">
    <source>
        <dbReference type="Proteomes" id="UP000678374"/>
    </source>
</evidence>
<keyword evidence="9" id="KW-0472">Membrane</keyword>
<keyword evidence="3 7" id="KW-0597">Phosphoprotein</keyword>
<protein>
    <recommendedName>
        <fullName evidence="2">histidine kinase</fullName>
        <ecNumber evidence="2">2.7.13.3</ecNumber>
    </recommendedName>
</protein>
<dbReference type="SUPFAM" id="SSF47384">
    <property type="entry name" value="Homodimeric domain of signal transducing histidine kinase"/>
    <property type="match status" value="1"/>
</dbReference>
<dbReference type="AlphaFoldDB" id="A0A940YP33"/>
<dbReference type="SUPFAM" id="SSF48452">
    <property type="entry name" value="TPR-like"/>
    <property type="match status" value="1"/>
</dbReference>
<sequence length="719" mass="78853">MADFLLRAKAFSLAVSELDMEVAERHLQAMAADGLVERSATARVILLYLQAAYYLFNDQFSKSLEICNSALAQAGTSALRADLLMLKAQTGFGLNNGTGTQMADMANLDEALQILPADEYPYFGLTVMAIRGKLKHTNQAYSDALSDYQSALVLAQRLKVDRWESTIRRFLADVAMQLSRFTLAVDMLKGVHITQLSADEKVDFHSLWAIALAESGDRGALEQLQLAYQAAADVGSHTQLLSLLPDSARVHAALGDFRQAYLDMKEAEKQRMSSERRSNEKERQDAQARFDVQKKEQENALLKEEQKRLDERRQLVTIGLVVALVVAGVILLLLAVQLRQKRQLARLSQTLQARNAELDGLNQSRTLMIAAACHDLRQPAHALGMLADLMAAEDDPARRQQWLHNIRRSSATLSDMLSMLMDLGQLEGGRYEPVLSSFDLAEVVEDVRLQYGELARRKGLRLELPEGVSARVHADLHLTRRVLFNLVSNAIKYTPAGHVKVGIEPQAQGVELSVEDSGVGIPPHQQEDIFRPYVRVDEAGQSSGLGIGLSIVRRAADLLHWPLALRSEPGHGTRISLTLPAAAPSEQSASAAQRALPTGRTLALIEDDEVSRGAMAALLRSWGVKVIDAPSSAELLPQLTGAGAEVDLVLSDLHLEDESGLDNVARVRGALHKPELKAMLVTGDLSSEVAQVAEQQRITLVHKPLSPTRLRSLLAEAWA</sequence>
<dbReference type="InterPro" id="IPR003594">
    <property type="entry name" value="HATPase_dom"/>
</dbReference>
<feature type="domain" description="Histidine kinase" evidence="10">
    <location>
        <begin position="371"/>
        <end position="583"/>
    </location>
</feature>
<comment type="caution">
    <text evidence="12">The sequence shown here is derived from an EMBL/GenBank/DDBJ whole genome shotgun (WGS) entry which is preliminary data.</text>
</comment>
<dbReference type="PROSITE" id="PS50109">
    <property type="entry name" value="HIS_KIN"/>
    <property type="match status" value="1"/>
</dbReference>
<accession>A0A940YP33</accession>
<dbReference type="SMART" id="SM00448">
    <property type="entry name" value="REC"/>
    <property type="match status" value="1"/>
</dbReference>
<evidence type="ECO:0000259" key="10">
    <source>
        <dbReference type="PROSITE" id="PS50109"/>
    </source>
</evidence>
<dbReference type="Gene3D" id="3.40.50.2300">
    <property type="match status" value="1"/>
</dbReference>
<gene>
    <name evidence="12" type="ORF">KAK06_15770</name>
</gene>
<dbReference type="EC" id="2.7.13.3" evidence="2"/>
<dbReference type="Gene3D" id="1.10.287.130">
    <property type="match status" value="1"/>
</dbReference>
<organism evidence="12 13">
    <name type="scientific">Ideonella aquatica</name>
    <dbReference type="NCBI Taxonomy" id="2824119"/>
    <lineage>
        <taxon>Bacteria</taxon>
        <taxon>Pseudomonadati</taxon>
        <taxon>Pseudomonadota</taxon>
        <taxon>Betaproteobacteria</taxon>
        <taxon>Burkholderiales</taxon>
        <taxon>Sphaerotilaceae</taxon>
        <taxon>Ideonella</taxon>
    </lineage>
</organism>
<evidence type="ECO:0000256" key="4">
    <source>
        <dbReference type="ARBA" id="ARBA00022679"/>
    </source>
</evidence>
<evidence type="ECO:0000313" key="12">
    <source>
        <dbReference type="EMBL" id="MBQ0960412.1"/>
    </source>
</evidence>
<feature type="modified residue" description="4-aspartylphosphate" evidence="7">
    <location>
        <position position="652"/>
    </location>
</feature>
<dbReference type="Pfam" id="PF02518">
    <property type="entry name" value="HATPase_c"/>
    <property type="match status" value="1"/>
</dbReference>
<dbReference type="EMBL" id="JAGQDE010000014">
    <property type="protein sequence ID" value="MBQ0960412.1"/>
    <property type="molecule type" value="Genomic_DNA"/>
</dbReference>
<dbReference type="SMART" id="SM00388">
    <property type="entry name" value="HisKA"/>
    <property type="match status" value="1"/>
</dbReference>
<dbReference type="CDD" id="cd00156">
    <property type="entry name" value="REC"/>
    <property type="match status" value="1"/>
</dbReference>